<feature type="region of interest" description="Disordered" evidence="10">
    <location>
        <begin position="2049"/>
        <end position="2079"/>
    </location>
</feature>
<feature type="compositionally biased region" description="Gly residues" evidence="10">
    <location>
        <begin position="1019"/>
        <end position="1030"/>
    </location>
</feature>
<keyword evidence="5" id="KW-0805">Transcription regulation</keyword>
<evidence type="ECO:0000256" key="8">
    <source>
        <dbReference type="PROSITE-ProRule" id="PRU00094"/>
    </source>
</evidence>
<dbReference type="STRING" id="933084.A0A067PUQ7"/>
<dbReference type="Pfam" id="PF01369">
    <property type="entry name" value="Sec7"/>
    <property type="match status" value="1"/>
</dbReference>
<gene>
    <name evidence="13" type="ORF">JAAARDRAFT_78710</name>
</gene>
<dbReference type="InterPro" id="IPR041681">
    <property type="entry name" value="PH_9"/>
</dbReference>
<dbReference type="InterPro" id="IPR000904">
    <property type="entry name" value="Sec7_dom"/>
</dbReference>
<feature type="compositionally biased region" description="Polar residues" evidence="10">
    <location>
        <begin position="370"/>
        <end position="391"/>
    </location>
</feature>
<feature type="compositionally biased region" description="Polar residues" evidence="10">
    <location>
        <begin position="975"/>
        <end position="990"/>
    </location>
</feature>
<feature type="region of interest" description="Disordered" evidence="10">
    <location>
        <begin position="2546"/>
        <end position="2605"/>
    </location>
</feature>
<name>A0A067PUQ7_9AGAM</name>
<feature type="compositionally biased region" description="Low complexity" evidence="10">
    <location>
        <begin position="1111"/>
        <end position="1144"/>
    </location>
</feature>
<evidence type="ECO:0000256" key="7">
    <source>
        <dbReference type="ARBA" id="ARBA00023242"/>
    </source>
</evidence>
<feature type="compositionally biased region" description="Polar residues" evidence="10">
    <location>
        <begin position="1226"/>
        <end position="1238"/>
    </location>
</feature>
<evidence type="ECO:0000259" key="12">
    <source>
        <dbReference type="PROSITE" id="PS50190"/>
    </source>
</evidence>
<evidence type="ECO:0008006" key="15">
    <source>
        <dbReference type="Google" id="ProtNLM"/>
    </source>
</evidence>
<dbReference type="InterPro" id="IPR035999">
    <property type="entry name" value="Sec7_dom_sf"/>
</dbReference>
<dbReference type="GO" id="GO:0032012">
    <property type="term" value="P:regulation of ARF protein signal transduction"/>
    <property type="evidence" value="ECO:0007669"/>
    <property type="project" value="InterPro"/>
</dbReference>
<evidence type="ECO:0000256" key="6">
    <source>
        <dbReference type="ARBA" id="ARBA00023163"/>
    </source>
</evidence>
<dbReference type="SMART" id="SM00222">
    <property type="entry name" value="Sec7"/>
    <property type="match status" value="1"/>
</dbReference>
<feature type="compositionally biased region" description="Low complexity" evidence="10">
    <location>
        <begin position="195"/>
        <end position="209"/>
    </location>
</feature>
<dbReference type="InterPro" id="IPR023394">
    <property type="entry name" value="Sec7_C_sf"/>
</dbReference>
<feature type="compositionally biased region" description="Basic and acidic residues" evidence="10">
    <location>
        <begin position="477"/>
        <end position="488"/>
    </location>
</feature>
<dbReference type="GO" id="GO:0005085">
    <property type="term" value="F:guanyl-nucleotide exchange factor activity"/>
    <property type="evidence" value="ECO:0007669"/>
    <property type="project" value="InterPro"/>
</dbReference>
<dbReference type="PROSITE" id="PS50190">
    <property type="entry name" value="SEC7"/>
    <property type="match status" value="1"/>
</dbReference>
<feature type="domain" description="GATA-type" evidence="11">
    <location>
        <begin position="1036"/>
        <end position="1089"/>
    </location>
</feature>
<feature type="compositionally biased region" description="Low complexity" evidence="10">
    <location>
        <begin position="31"/>
        <end position="59"/>
    </location>
</feature>
<dbReference type="SMART" id="SM00233">
    <property type="entry name" value="PH"/>
    <property type="match status" value="1"/>
</dbReference>
<evidence type="ECO:0000256" key="4">
    <source>
        <dbReference type="ARBA" id="ARBA00022833"/>
    </source>
</evidence>
<feature type="compositionally biased region" description="Low complexity" evidence="10">
    <location>
        <begin position="593"/>
        <end position="613"/>
    </location>
</feature>
<dbReference type="GO" id="GO:0000122">
    <property type="term" value="P:negative regulation of transcription by RNA polymerase II"/>
    <property type="evidence" value="ECO:0007669"/>
    <property type="project" value="TreeGrafter"/>
</dbReference>
<feature type="region of interest" description="Disordered" evidence="10">
    <location>
        <begin position="333"/>
        <end position="354"/>
    </location>
</feature>
<feature type="compositionally biased region" description="Polar residues" evidence="10">
    <location>
        <begin position="1813"/>
        <end position="1838"/>
    </location>
</feature>
<dbReference type="OrthoDB" id="2157641at2759"/>
<feature type="compositionally biased region" description="Polar residues" evidence="10">
    <location>
        <begin position="1983"/>
        <end position="1993"/>
    </location>
</feature>
<feature type="compositionally biased region" description="Polar residues" evidence="10">
    <location>
        <begin position="2010"/>
        <end position="2023"/>
    </location>
</feature>
<dbReference type="PANTHER" id="PTHR10071:SF281">
    <property type="entry name" value="BOX A-BINDING FACTOR-RELATED"/>
    <property type="match status" value="1"/>
</dbReference>
<dbReference type="SUPFAM" id="SSF48425">
    <property type="entry name" value="Sec7 domain"/>
    <property type="match status" value="1"/>
</dbReference>
<reference evidence="14" key="1">
    <citation type="journal article" date="2014" name="Proc. Natl. Acad. Sci. U.S.A.">
        <title>Extensive sampling of basidiomycete genomes demonstrates inadequacy of the white-rot/brown-rot paradigm for wood decay fungi.</title>
        <authorList>
            <person name="Riley R."/>
            <person name="Salamov A.A."/>
            <person name="Brown D.W."/>
            <person name="Nagy L.G."/>
            <person name="Floudas D."/>
            <person name="Held B.W."/>
            <person name="Levasseur A."/>
            <person name="Lombard V."/>
            <person name="Morin E."/>
            <person name="Otillar R."/>
            <person name="Lindquist E.A."/>
            <person name="Sun H."/>
            <person name="LaButti K.M."/>
            <person name="Schmutz J."/>
            <person name="Jabbour D."/>
            <person name="Luo H."/>
            <person name="Baker S.E."/>
            <person name="Pisabarro A.G."/>
            <person name="Walton J.D."/>
            <person name="Blanchette R.A."/>
            <person name="Henrissat B."/>
            <person name="Martin F."/>
            <person name="Cullen D."/>
            <person name="Hibbett D.S."/>
            <person name="Grigoriev I.V."/>
        </authorList>
    </citation>
    <scope>NUCLEOTIDE SEQUENCE [LARGE SCALE GENOMIC DNA]</scope>
    <source>
        <strain evidence="14">MUCL 33604</strain>
    </source>
</reference>
<feature type="compositionally biased region" description="Low complexity" evidence="10">
    <location>
        <begin position="260"/>
        <end position="274"/>
    </location>
</feature>
<dbReference type="Gene3D" id="1.10.1000.11">
    <property type="entry name" value="Arf Nucleotide-binding Site Opener,domain 2"/>
    <property type="match status" value="1"/>
</dbReference>
<feature type="region of interest" description="Disordered" evidence="10">
    <location>
        <begin position="370"/>
        <end position="400"/>
    </location>
</feature>
<dbReference type="InterPro" id="IPR013860">
    <property type="entry name" value="AreA_GATA"/>
</dbReference>
<feature type="compositionally biased region" description="Low complexity" evidence="10">
    <location>
        <begin position="1356"/>
        <end position="1368"/>
    </location>
</feature>
<keyword evidence="4" id="KW-0862">Zinc</keyword>
<dbReference type="Pfam" id="PF15410">
    <property type="entry name" value="PH_9"/>
    <property type="match status" value="1"/>
</dbReference>
<evidence type="ECO:0000256" key="9">
    <source>
        <dbReference type="SAM" id="Coils"/>
    </source>
</evidence>
<dbReference type="GO" id="GO:0000978">
    <property type="term" value="F:RNA polymerase II cis-regulatory region sequence-specific DNA binding"/>
    <property type="evidence" value="ECO:0007669"/>
    <property type="project" value="TreeGrafter"/>
</dbReference>
<dbReference type="GO" id="GO:0008270">
    <property type="term" value="F:zinc ion binding"/>
    <property type="evidence" value="ECO:0007669"/>
    <property type="project" value="UniProtKB-KW"/>
</dbReference>
<dbReference type="FunFam" id="3.30.50.10:FF:000007">
    <property type="entry name" value="Nitrogen regulatory AreA, N-terminal"/>
    <property type="match status" value="1"/>
</dbReference>
<feature type="region of interest" description="Disordered" evidence="10">
    <location>
        <begin position="135"/>
        <end position="291"/>
    </location>
</feature>
<feature type="compositionally biased region" description="Polar residues" evidence="10">
    <location>
        <begin position="997"/>
        <end position="1008"/>
    </location>
</feature>
<keyword evidence="2" id="KW-0479">Metal-binding</keyword>
<feature type="compositionally biased region" description="Polar residues" evidence="10">
    <location>
        <begin position="88"/>
        <end position="100"/>
    </location>
</feature>
<dbReference type="GO" id="GO:0045944">
    <property type="term" value="P:positive regulation of transcription by RNA polymerase II"/>
    <property type="evidence" value="ECO:0007669"/>
    <property type="project" value="TreeGrafter"/>
</dbReference>
<feature type="compositionally biased region" description="Low complexity" evidence="10">
    <location>
        <begin position="1691"/>
        <end position="1702"/>
    </location>
</feature>
<feature type="coiled-coil region" evidence="9">
    <location>
        <begin position="2457"/>
        <end position="2484"/>
    </location>
</feature>
<feature type="compositionally biased region" description="Low complexity" evidence="10">
    <location>
        <begin position="1009"/>
        <end position="1018"/>
    </location>
</feature>
<feature type="region of interest" description="Disordered" evidence="10">
    <location>
        <begin position="1086"/>
        <end position="1198"/>
    </location>
</feature>
<keyword evidence="6" id="KW-0804">Transcription</keyword>
<dbReference type="PRINTS" id="PR00619">
    <property type="entry name" value="GATAZNFINGER"/>
</dbReference>
<dbReference type="CDD" id="cd00171">
    <property type="entry name" value="Sec7"/>
    <property type="match status" value="1"/>
</dbReference>
<dbReference type="SMART" id="SM00401">
    <property type="entry name" value="ZnF_GATA"/>
    <property type="match status" value="1"/>
</dbReference>
<accession>A0A067PUQ7</accession>
<keyword evidence="7" id="KW-0539">Nucleus</keyword>
<dbReference type="PROSITE" id="PS00344">
    <property type="entry name" value="GATA_ZN_FINGER_1"/>
    <property type="match status" value="1"/>
</dbReference>
<evidence type="ECO:0000256" key="3">
    <source>
        <dbReference type="ARBA" id="ARBA00022771"/>
    </source>
</evidence>
<organism evidence="13 14">
    <name type="scientific">Jaapia argillacea MUCL 33604</name>
    <dbReference type="NCBI Taxonomy" id="933084"/>
    <lineage>
        <taxon>Eukaryota</taxon>
        <taxon>Fungi</taxon>
        <taxon>Dikarya</taxon>
        <taxon>Basidiomycota</taxon>
        <taxon>Agaricomycotina</taxon>
        <taxon>Agaricomycetes</taxon>
        <taxon>Agaricomycetidae</taxon>
        <taxon>Jaapiales</taxon>
        <taxon>Jaapiaceae</taxon>
        <taxon>Jaapia</taxon>
    </lineage>
</organism>
<dbReference type="Gene3D" id="3.30.50.10">
    <property type="entry name" value="Erythroid Transcription Factor GATA-1, subunit A"/>
    <property type="match status" value="1"/>
</dbReference>
<dbReference type="Pfam" id="PF00320">
    <property type="entry name" value="GATA"/>
    <property type="match status" value="1"/>
</dbReference>
<keyword evidence="9" id="KW-0175">Coiled coil</keyword>
<feature type="compositionally biased region" description="Basic and acidic residues" evidence="10">
    <location>
        <begin position="2595"/>
        <end position="2605"/>
    </location>
</feature>
<dbReference type="PANTHER" id="PTHR10071">
    <property type="entry name" value="TRANSCRIPTION FACTOR GATA FAMILY MEMBER"/>
    <property type="match status" value="1"/>
</dbReference>
<dbReference type="InterPro" id="IPR001849">
    <property type="entry name" value="PH_domain"/>
</dbReference>
<feature type="compositionally biased region" description="Polar residues" evidence="10">
    <location>
        <begin position="920"/>
        <end position="951"/>
    </location>
</feature>
<evidence type="ECO:0000313" key="14">
    <source>
        <dbReference type="Proteomes" id="UP000027265"/>
    </source>
</evidence>
<dbReference type="GO" id="GO:0000981">
    <property type="term" value="F:DNA-binding transcription factor activity, RNA polymerase II-specific"/>
    <property type="evidence" value="ECO:0007669"/>
    <property type="project" value="TreeGrafter"/>
</dbReference>
<feature type="region of interest" description="Disordered" evidence="10">
    <location>
        <begin position="917"/>
        <end position="1038"/>
    </location>
</feature>
<feature type="region of interest" description="Disordered" evidence="10">
    <location>
        <begin position="1"/>
        <end position="100"/>
    </location>
</feature>
<evidence type="ECO:0000256" key="5">
    <source>
        <dbReference type="ARBA" id="ARBA00023015"/>
    </source>
</evidence>
<feature type="compositionally biased region" description="Pro residues" evidence="10">
    <location>
        <begin position="1158"/>
        <end position="1167"/>
    </location>
</feature>
<feature type="compositionally biased region" description="Polar residues" evidence="10">
    <location>
        <begin position="1771"/>
        <end position="1800"/>
    </location>
</feature>
<dbReference type="InterPro" id="IPR011993">
    <property type="entry name" value="PH-like_dom_sf"/>
</dbReference>
<keyword evidence="3 8" id="KW-0863">Zinc-finger</keyword>
<feature type="compositionally biased region" description="Polar residues" evidence="10">
    <location>
        <begin position="165"/>
        <end position="194"/>
    </location>
</feature>
<dbReference type="SUPFAM" id="SSF50729">
    <property type="entry name" value="PH domain-like"/>
    <property type="match status" value="1"/>
</dbReference>
<sequence length="2605" mass="279282">MEPAATSASYGEGSTTKFPWSPSLRPTVNTSIPSASSSVAHSPQSSSLSASATSSPWSPHAVLPSNQPQPMGYTYPQPRTTPPGNPPAQSNNVPSFSNNNEWSHLFSQPLNPSMFAALAANGVLGPMVSPGNPSSLPANAFRSPPYSSAHSRMNPHAMEGFGAPEQTTPTGAWPSMPSTSTGHPPYSQRASPAHSSSSKGGSSYGKGKSPLTSLGLSQFTPIQPRNGKSSSVIDGQRHEGNGTRINQSHRRNPSGEEPYSSSHSSQHPLQHHVSFQSPTERSHVGLPPSLWMSSAGQPSNVLGGYSSLDVASPLEESGSSLVGSAPGPSTISTYGGSAYSSHPSPQSPSTQQGSIFTNLFTDDLQSAISSRDTSSFASPNMSGSPDLQPTFLSPDDDPELLAKEDPLATQVWKMYAKTKAGLPHAQRMENLTWRMMALALKKKKEDEAKALAKGAESAQETPEASSKETATDPATEENERGRRTDKGKAKVTVVGFDGQNQDGVEEADEVPMDWRSISRSRSRAPMDWTPTNRSRSRPPQPRAPFDPHPLIPGEVDAQFGFPSTFDDGSGPRAAIPIRPGSQKSPDGQFKFPSGSGSLSKTLSTSSSIPIPGRRSPPHTSLPTQFALPGPFFSNGSHPSGAPFPEHASRFALPGHHHPLSTSTSPLIQPASLPSFGLHGLSRLPAAAVPTFPKRVRKTSFDHTIAREGLITIPGRHQVNGRPQFMESHLGTKRRADAPHAESMLRADPPSVEGAGGLARELQDGEGLDPRNSPFPSSAFNFSFPPYDGYFDGPVLGPSLPPHPDFSAVLQPDEGSLHSAYQRSNRSSINGPYSPLGGSPQITSEGLSAAAVAASAAMAEGYRQLSASQAVLEDSGMDYQQIMSLMYSHIDPTTGISQSPYTHVDPTQILPAEHPEVFQSFHPSPSSDGWGNGMNSSSNASPEPYNTSSASSPRGLDGSAVPNGGRAGQRKIASSRRISQDANTRGATVPSQRKKSAPSINTSGITESRSPTTTPELTPGGEGGSGQLGKGGSDDGDQSPTVCTNCQTTNTPLWRRDPDGQPLCNACGLFYKLHGVVRPLSLKTDVIKKRNRAPGTPNTATRKGPTLPKVASSSTRPRSSTTGHAPIALATSRSSATSTNANTLAVKRQRRTSTSVQAPRPPVPPPSSFPNGLKPVTVEDFNGSNESLQRRGSRTELDFEQALRGGGTVMLKEGVDMNALGVESPGHHSTLSTPQSRVQPSTPTVIPPTPSPNNANAAGPSNNRPRTTSRASSSIEIYHDAEDSDYQTKRRSMYRSPGTASSPDLATLLRKAKEKGGNIMDIRGRKEQTREVPPPLPVGKPKGLHPPERGITHRPRSSTSSSTHATPVTKGKGRLDSHLGANSRSATSPAGSEWILASPRSPSVPKDHGKPSMASVRAKTSALFGKMLGGGTVRERSKTDASAPPSPFNDRRGNFASPPVPPLPQAFRGSPVTSPVSDVFSEPSPTMPSAPDRTKPLPPIHPDDIPHDDYESDDQSLVMVENSPPRRVRSPSPEKTVKGRAFESPRNTGAHIKRRSMSVGEIELKKAMNDSSATTPLPLPKVRQSEEGIGWDTTLNGILTDLKGELSQFDSTNCLLDLKDPSTPGRRGGRMVRSTTEDPVLAHKSSFVNRPEARTAASLPLFYDTPAVTLDTPDTPTVMLEPASGAGDGLKSGYSSSAQSTSSVDGPIVPPRSASLHTPSRARSGSNSNGAARAAALRYSPHSGRTRDPSPFSSPHSGSLSRESSRLRVQHRSTASSSEPSLVSSTGEGRTRESFSLTRQCPYSPDVSSYPALSASSQHDLSSRDGSLSRFPSRQSSAMELTDNEMDSRAKERASQCWKEDEEFLPKEKIAEWLGGHARMNNVALRHYMDFFDFTNMRLDNAFRRLCAKLYLKAETQQVDRILDRFSRRYWQCNPNTVFGSASVVHAVSYSLLLLNTDLHVAELSSRMSKNQFVRNTLTAVQMQLQPNRSTDGSTPELVSDDASSMRGVGSDSSDAASTLQSRSKRSGSVASWNSVAVDVFTAPSAPPFPHTSSPLEAPTNDSVTSVPAVSPMEPKSSSTASIPVVYGKHWENEMENLLKDMYSAVKSQQILLPLGNTLIPRTSTSSLTPGSPYNVMGRHRSMRNQPDRMANLKRGSIRGLQSLINAQSGVSPYGSHGSFDGRASPSPSFATSTHDMAAFLTPSLGFASNLSHTIIREAHEDDDRSDHSQDSESTNISISDEELALLGAPWAKEGMLCRKQYWESTGKRAKSRNWMDVFVVIQKGDLNMFTFGEHGLGGSGVVGGGNWLENAHSVGAVLLAHSLAHALPPPGYNRQRPHCLVLTLSNGGVYFFQAGTEELVNEWVSTCNYWAARTSKEPLTGGVSNMEYGWNRVEDAVSRGRSVSEDEASRSTDNLSVKSSHSKYGWKSAATVRSSPWAERIIINDWKPALPPTVASVLDEESQLEALQKHVSSLKTDLKRHNELREPMVALYQSRSTNSQKATSNWEKKSSHLLTEIVKYESYIDSLQRAMALRLKKRGEKVLERALHNDTATEEGLARAAGKGKWSPDTILEGDEPMSPHSAGGRTSSLLHRRERAEDGIDGEK</sequence>
<dbReference type="Gene3D" id="2.30.29.30">
    <property type="entry name" value="Pleckstrin-homology domain (PH domain)/Phosphotyrosine-binding domain (PTB)"/>
    <property type="match status" value="1"/>
</dbReference>
<dbReference type="Pfam" id="PF08550">
    <property type="entry name" value="GATA_AreA"/>
    <property type="match status" value="1"/>
</dbReference>
<dbReference type="InterPro" id="IPR013088">
    <property type="entry name" value="Znf_NHR/GATA"/>
</dbReference>
<feature type="compositionally biased region" description="Low complexity" evidence="10">
    <location>
        <begin position="1748"/>
        <end position="1761"/>
    </location>
</feature>
<evidence type="ECO:0000256" key="1">
    <source>
        <dbReference type="ARBA" id="ARBA00004123"/>
    </source>
</evidence>
<feature type="compositionally biased region" description="Low complexity" evidence="10">
    <location>
        <begin position="1720"/>
        <end position="1735"/>
    </location>
</feature>
<feature type="compositionally biased region" description="Polar residues" evidence="10">
    <location>
        <begin position="210"/>
        <end position="233"/>
    </location>
</feature>
<proteinExistence type="predicted"/>
<feature type="region of interest" description="Disordered" evidence="10">
    <location>
        <begin position="1672"/>
        <end position="1845"/>
    </location>
</feature>
<feature type="compositionally biased region" description="Low complexity" evidence="10">
    <location>
        <begin position="1251"/>
        <end position="1265"/>
    </location>
</feature>
<dbReference type="HOGENOM" id="CLU_230134_0_0_1"/>
<feature type="compositionally biased region" description="Low complexity" evidence="10">
    <location>
        <begin position="337"/>
        <end position="354"/>
    </location>
</feature>
<dbReference type="PROSITE" id="PS50114">
    <property type="entry name" value="GATA_ZN_FINGER_2"/>
    <property type="match status" value="1"/>
</dbReference>
<evidence type="ECO:0000259" key="11">
    <source>
        <dbReference type="PROSITE" id="PS50114"/>
    </source>
</evidence>
<feature type="domain" description="SEC7" evidence="12">
    <location>
        <begin position="1820"/>
        <end position="2001"/>
    </location>
</feature>
<feature type="compositionally biased region" description="Polar residues" evidence="10">
    <location>
        <begin position="2050"/>
        <end position="2067"/>
    </location>
</feature>
<dbReference type="InterPro" id="IPR000679">
    <property type="entry name" value="Znf_GATA"/>
</dbReference>
<keyword evidence="14" id="KW-1185">Reference proteome</keyword>
<evidence type="ECO:0000313" key="13">
    <source>
        <dbReference type="EMBL" id="KDQ57605.1"/>
    </source>
</evidence>
<dbReference type="SUPFAM" id="SSF57716">
    <property type="entry name" value="Glucocorticoid receptor-like (DNA-binding domain)"/>
    <property type="match status" value="1"/>
</dbReference>
<dbReference type="InParanoid" id="A0A067PUQ7"/>
<feature type="region of interest" description="Disordered" evidence="10">
    <location>
        <begin position="1219"/>
        <end position="1557"/>
    </location>
</feature>
<dbReference type="GO" id="GO:0005634">
    <property type="term" value="C:nucleus"/>
    <property type="evidence" value="ECO:0007669"/>
    <property type="project" value="UniProtKB-SubCell"/>
</dbReference>
<feature type="region of interest" description="Disordered" evidence="10">
    <location>
        <begin position="449"/>
        <end position="546"/>
    </location>
</feature>
<dbReference type="InterPro" id="IPR039355">
    <property type="entry name" value="Transcription_factor_GATA"/>
</dbReference>
<feature type="compositionally biased region" description="Polar residues" evidence="10">
    <location>
        <begin position="1"/>
        <end position="30"/>
    </location>
</feature>
<evidence type="ECO:0000256" key="2">
    <source>
        <dbReference type="ARBA" id="ARBA00022723"/>
    </source>
</evidence>
<dbReference type="EMBL" id="KL197719">
    <property type="protein sequence ID" value="KDQ57605.1"/>
    <property type="molecule type" value="Genomic_DNA"/>
</dbReference>
<feature type="region of interest" description="Disordered" evidence="10">
    <location>
        <begin position="560"/>
        <end position="665"/>
    </location>
</feature>
<dbReference type="CDD" id="cd00202">
    <property type="entry name" value="ZnF_GATA"/>
    <property type="match status" value="1"/>
</dbReference>
<evidence type="ECO:0000256" key="10">
    <source>
        <dbReference type="SAM" id="MobiDB-lite"/>
    </source>
</evidence>
<comment type="subcellular location">
    <subcellularLocation>
        <location evidence="1">Nucleus</location>
    </subcellularLocation>
</comment>
<protein>
    <recommendedName>
        <fullName evidence="15">SEC7 domain-containing protein</fullName>
    </recommendedName>
</protein>
<feature type="compositionally biased region" description="Polar residues" evidence="10">
    <location>
        <begin position="1379"/>
        <end position="1389"/>
    </location>
</feature>
<dbReference type="Proteomes" id="UP000027265">
    <property type="component" value="Unassembled WGS sequence"/>
</dbReference>
<feature type="region of interest" description="Disordered" evidence="10">
    <location>
        <begin position="1983"/>
        <end position="2023"/>
    </location>
</feature>